<evidence type="ECO:0000313" key="3">
    <source>
        <dbReference type="Proteomes" id="UP000050525"/>
    </source>
</evidence>
<accession>A0A151MZK4</accession>
<dbReference type="EMBL" id="AKHW03004389">
    <property type="protein sequence ID" value="KYO29961.1"/>
    <property type="molecule type" value="Genomic_DNA"/>
</dbReference>
<organism evidence="2 3">
    <name type="scientific">Alligator mississippiensis</name>
    <name type="common">American alligator</name>
    <dbReference type="NCBI Taxonomy" id="8496"/>
    <lineage>
        <taxon>Eukaryota</taxon>
        <taxon>Metazoa</taxon>
        <taxon>Chordata</taxon>
        <taxon>Craniata</taxon>
        <taxon>Vertebrata</taxon>
        <taxon>Euteleostomi</taxon>
        <taxon>Archelosauria</taxon>
        <taxon>Archosauria</taxon>
        <taxon>Crocodylia</taxon>
        <taxon>Alligatoridae</taxon>
        <taxon>Alligatorinae</taxon>
        <taxon>Alligator</taxon>
    </lineage>
</organism>
<reference evidence="2 3" key="1">
    <citation type="journal article" date="2012" name="Genome Biol.">
        <title>Sequencing three crocodilian genomes to illuminate the evolution of archosaurs and amniotes.</title>
        <authorList>
            <person name="St John J.A."/>
            <person name="Braun E.L."/>
            <person name="Isberg S.R."/>
            <person name="Miles L.G."/>
            <person name="Chong A.Y."/>
            <person name="Gongora J."/>
            <person name="Dalzell P."/>
            <person name="Moran C."/>
            <person name="Bed'hom B."/>
            <person name="Abzhanov A."/>
            <person name="Burgess S.C."/>
            <person name="Cooksey A.M."/>
            <person name="Castoe T.A."/>
            <person name="Crawford N.G."/>
            <person name="Densmore L.D."/>
            <person name="Drew J.C."/>
            <person name="Edwards S.V."/>
            <person name="Faircloth B.C."/>
            <person name="Fujita M.K."/>
            <person name="Greenwold M.J."/>
            <person name="Hoffmann F.G."/>
            <person name="Howard J.M."/>
            <person name="Iguchi T."/>
            <person name="Janes D.E."/>
            <person name="Khan S.Y."/>
            <person name="Kohno S."/>
            <person name="de Koning A.J."/>
            <person name="Lance S.L."/>
            <person name="McCarthy F.M."/>
            <person name="McCormack J.E."/>
            <person name="Merchant M.E."/>
            <person name="Peterson D.G."/>
            <person name="Pollock D.D."/>
            <person name="Pourmand N."/>
            <person name="Raney B.J."/>
            <person name="Roessler K.A."/>
            <person name="Sanford J.R."/>
            <person name="Sawyer R.H."/>
            <person name="Schmidt C.J."/>
            <person name="Triplett E.W."/>
            <person name="Tuberville T.D."/>
            <person name="Venegas-Anaya M."/>
            <person name="Howard J.T."/>
            <person name="Jarvis E.D."/>
            <person name="Guillette L.J.Jr."/>
            <person name="Glenn T.C."/>
            <person name="Green R.E."/>
            <person name="Ray D.A."/>
        </authorList>
    </citation>
    <scope>NUCLEOTIDE SEQUENCE [LARGE SCALE GENOMIC DNA]</scope>
    <source>
        <strain evidence="2">KSC_2009_1</strain>
    </source>
</reference>
<protein>
    <submittedName>
        <fullName evidence="2">Uncharacterized protein</fullName>
    </submittedName>
</protein>
<feature type="compositionally biased region" description="Acidic residues" evidence="1">
    <location>
        <begin position="1"/>
        <end position="13"/>
    </location>
</feature>
<proteinExistence type="predicted"/>
<evidence type="ECO:0000313" key="2">
    <source>
        <dbReference type="EMBL" id="KYO29961.1"/>
    </source>
</evidence>
<feature type="compositionally biased region" description="Low complexity" evidence="1">
    <location>
        <begin position="14"/>
        <end position="25"/>
    </location>
</feature>
<dbReference type="AlphaFoldDB" id="A0A151MZK4"/>
<name>A0A151MZK4_ALLMI</name>
<dbReference type="Proteomes" id="UP000050525">
    <property type="component" value="Unassembled WGS sequence"/>
</dbReference>
<sequence length="70" mass="7228">MVPSASEDEEDAPAAEANPSAPALAEPRRRLMLHATSSRSDSSGFVEESAPGRTPMAQLTDAPLPPGQAV</sequence>
<keyword evidence="3" id="KW-1185">Reference proteome</keyword>
<gene>
    <name evidence="2" type="ORF">Y1Q_0017420</name>
</gene>
<evidence type="ECO:0000256" key="1">
    <source>
        <dbReference type="SAM" id="MobiDB-lite"/>
    </source>
</evidence>
<feature type="region of interest" description="Disordered" evidence="1">
    <location>
        <begin position="1"/>
        <end position="70"/>
    </location>
</feature>
<comment type="caution">
    <text evidence="2">The sequence shown here is derived from an EMBL/GenBank/DDBJ whole genome shotgun (WGS) entry which is preliminary data.</text>
</comment>